<dbReference type="EMBL" id="VNWK01000034">
    <property type="protein sequence ID" value="TXJ91651.1"/>
    <property type="molecule type" value="Genomic_DNA"/>
</dbReference>
<gene>
    <name evidence="3" type="ORF">D2V05_16310</name>
    <name evidence="4" type="ORF">FQ017_16170</name>
</gene>
<proteinExistence type="predicted"/>
<evidence type="ECO:0000313" key="3">
    <source>
        <dbReference type="EMBL" id="RIV42551.1"/>
    </source>
</evidence>
<protein>
    <submittedName>
        <fullName evidence="3">SHOCT domain-containing protein</fullName>
    </submittedName>
</protein>
<keyword evidence="1" id="KW-0472">Membrane</keyword>
<feature type="domain" description="SHOCT" evidence="2">
    <location>
        <begin position="42"/>
        <end position="68"/>
    </location>
</feature>
<dbReference type="Proteomes" id="UP000321621">
    <property type="component" value="Unassembled WGS sequence"/>
</dbReference>
<accession>A0A3A1NDI9</accession>
<evidence type="ECO:0000256" key="1">
    <source>
        <dbReference type="SAM" id="Phobius"/>
    </source>
</evidence>
<sequence>MFYKDGFFWGMHLIWWAIWIVALGWIFFAPTSSSYEEIEGDDPLMLLKIRFAKGEISKEEYEQSKKLLQSDK</sequence>
<comment type="caution">
    <text evidence="3">The sequence shown here is derived from an EMBL/GenBank/DDBJ whole genome shotgun (WGS) entry which is preliminary data.</text>
</comment>
<dbReference type="EMBL" id="QXFI01000034">
    <property type="protein sequence ID" value="RIV42551.1"/>
    <property type="molecule type" value="Genomic_DNA"/>
</dbReference>
<dbReference type="RefSeq" id="WP_036385889.1">
    <property type="nucleotide sequence ID" value="NZ_QXFI01000034.1"/>
</dbReference>
<evidence type="ECO:0000313" key="5">
    <source>
        <dbReference type="Proteomes" id="UP000266691"/>
    </source>
</evidence>
<dbReference type="AlphaFoldDB" id="A0A3A1NDI9"/>
<organism evidence="3 5">
    <name type="scientific">Flagellimonas pelagia</name>
    <dbReference type="NCBI Taxonomy" id="2306998"/>
    <lineage>
        <taxon>Bacteria</taxon>
        <taxon>Pseudomonadati</taxon>
        <taxon>Bacteroidota</taxon>
        <taxon>Flavobacteriia</taxon>
        <taxon>Flavobacteriales</taxon>
        <taxon>Flavobacteriaceae</taxon>
        <taxon>Flagellimonas</taxon>
    </lineage>
</organism>
<name>A0A3A1NDI9_9FLAO</name>
<keyword evidence="1" id="KW-1133">Transmembrane helix</keyword>
<keyword evidence="6" id="KW-1185">Reference proteome</keyword>
<keyword evidence="1" id="KW-0812">Transmembrane</keyword>
<dbReference type="Proteomes" id="UP000266691">
    <property type="component" value="Unassembled WGS sequence"/>
</dbReference>
<reference evidence="4 6" key="2">
    <citation type="submission" date="2019-07" db="EMBL/GenBank/DDBJ databases">
        <title>Draft genome of two Muricauda strains isolated from deep sea.</title>
        <authorList>
            <person name="Sun C."/>
        </authorList>
    </citation>
    <scope>NUCLEOTIDE SEQUENCE [LARGE SCALE GENOMIC DNA]</scope>
    <source>
        <strain evidence="4 6">72</strain>
    </source>
</reference>
<evidence type="ECO:0000313" key="4">
    <source>
        <dbReference type="EMBL" id="TXJ91651.1"/>
    </source>
</evidence>
<dbReference type="OrthoDB" id="5421551at2"/>
<evidence type="ECO:0000313" key="6">
    <source>
        <dbReference type="Proteomes" id="UP000321621"/>
    </source>
</evidence>
<reference evidence="3 5" key="1">
    <citation type="submission" date="2018-08" db="EMBL/GenBank/DDBJ databases">
        <title>Proposal of Muricauda 72 sp.nov. and Muricauda NH166 sp.nov., isolated from seawater.</title>
        <authorList>
            <person name="Cheng H."/>
            <person name="Wu Y.-H."/>
            <person name="Guo L.-L."/>
            <person name="Xu X.-W."/>
        </authorList>
    </citation>
    <scope>NUCLEOTIDE SEQUENCE [LARGE SCALE GENOMIC DNA]</scope>
    <source>
        <strain evidence="3 5">72</strain>
    </source>
</reference>
<dbReference type="InterPro" id="IPR018649">
    <property type="entry name" value="SHOCT"/>
</dbReference>
<feature type="transmembrane region" description="Helical" evidence="1">
    <location>
        <begin position="6"/>
        <end position="28"/>
    </location>
</feature>
<evidence type="ECO:0000259" key="2">
    <source>
        <dbReference type="Pfam" id="PF09851"/>
    </source>
</evidence>
<dbReference type="Pfam" id="PF09851">
    <property type="entry name" value="SHOCT"/>
    <property type="match status" value="1"/>
</dbReference>